<evidence type="ECO:0000313" key="2">
    <source>
        <dbReference type="Proteomes" id="UP000501237"/>
    </source>
</evidence>
<accession>A0A679GF32</accession>
<organism evidence="1 2">
    <name type="scientific">Metapseudomonas otitidis</name>
    <dbReference type="NCBI Taxonomy" id="319939"/>
    <lineage>
        <taxon>Bacteria</taxon>
        <taxon>Pseudomonadati</taxon>
        <taxon>Pseudomonadota</taxon>
        <taxon>Gammaproteobacteria</taxon>
        <taxon>Pseudomonadales</taxon>
        <taxon>Pseudomonadaceae</taxon>
        <taxon>Metapseudomonas</taxon>
    </lineage>
</organism>
<dbReference type="GeneID" id="96090638"/>
<gene>
    <name evidence="1" type="ORF">PtoMrB4_37080</name>
</gene>
<sequence>MKACEGIVKLHFVRPEVTAASRAAADNFNHLSAVDVSHFLLMATRAEGKVLEPFRAQVKVHEQALRELKEIRIERIIKNYAQLLALVDALRLVVPLTDRQHATAQRELVAMNLVRQSTVNADPAEVAEFWEVYEYLQSLSEDPVVDHSMIAINLNEFAERAAEHKQKLADIGTLRNLLPNSRSRKLIEKNRAVDSAVRDAFNRRNLMSGRGPTVKCWMFQNPDVKRGNA</sequence>
<dbReference type="RefSeq" id="WP_394354001.1">
    <property type="nucleotide sequence ID" value="NZ_AP022642.1"/>
</dbReference>
<reference evidence="1 2" key="1">
    <citation type="journal article" date="2020" name="Microbiol. Resour. Announc.">
        <title>Complete genome sequence of Pseudomonas otitidis strain MrB4, isolated from Lake Biwa in Japan.</title>
        <authorList>
            <person name="Miyazaki K."/>
            <person name="Hase E."/>
            <person name="Maruya T."/>
        </authorList>
    </citation>
    <scope>NUCLEOTIDE SEQUENCE [LARGE SCALE GENOMIC DNA]</scope>
    <source>
        <strain evidence="1 2">MrB4</strain>
    </source>
</reference>
<name>A0A679GF32_9GAMM</name>
<evidence type="ECO:0000313" key="1">
    <source>
        <dbReference type="EMBL" id="BCA29731.1"/>
    </source>
</evidence>
<dbReference type="Proteomes" id="UP000501237">
    <property type="component" value="Chromosome"/>
</dbReference>
<dbReference type="EMBL" id="AP022642">
    <property type="protein sequence ID" value="BCA29731.1"/>
    <property type="molecule type" value="Genomic_DNA"/>
</dbReference>
<proteinExistence type="predicted"/>
<dbReference type="KEGG" id="poj:PtoMrB4_37080"/>
<dbReference type="AlphaFoldDB" id="A0A679GF32"/>
<protein>
    <submittedName>
        <fullName evidence="1">Uncharacterized protein</fullName>
    </submittedName>
</protein>